<dbReference type="InterPro" id="IPR046496">
    <property type="entry name" value="DUF6589"/>
</dbReference>
<dbReference type="Pfam" id="PF20231">
    <property type="entry name" value="DUF6589"/>
    <property type="match status" value="1"/>
</dbReference>
<comment type="caution">
    <text evidence="2">The sequence shown here is derived from an EMBL/GenBank/DDBJ whole genome shotgun (WGS) entry which is preliminary data.</text>
</comment>
<dbReference type="Proteomes" id="UP001195769">
    <property type="component" value="Unassembled WGS sequence"/>
</dbReference>
<proteinExistence type="predicted"/>
<evidence type="ECO:0000313" key="2">
    <source>
        <dbReference type="EMBL" id="KAG1906319.1"/>
    </source>
</evidence>
<reference evidence="2" key="1">
    <citation type="journal article" date="2020" name="New Phytol.">
        <title>Comparative genomics reveals dynamic genome evolution in host specialist ectomycorrhizal fungi.</title>
        <authorList>
            <person name="Lofgren L.A."/>
            <person name="Nguyen N.H."/>
            <person name="Vilgalys R."/>
            <person name="Ruytinx J."/>
            <person name="Liao H.L."/>
            <person name="Branco S."/>
            <person name="Kuo A."/>
            <person name="LaButti K."/>
            <person name="Lipzen A."/>
            <person name="Andreopoulos W."/>
            <person name="Pangilinan J."/>
            <person name="Riley R."/>
            <person name="Hundley H."/>
            <person name="Na H."/>
            <person name="Barry K."/>
            <person name="Grigoriev I.V."/>
            <person name="Stajich J.E."/>
            <person name="Kennedy P.G."/>
        </authorList>
    </citation>
    <scope>NUCLEOTIDE SEQUENCE</scope>
    <source>
        <strain evidence="2">FC203</strain>
    </source>
</reference>
<feature type="domain" description="DUF6589" evidence="1">
    <location>
        <begin position="345"/>
        <end position="716"/>
    </location>
</feature>
<accession>A0AAD4EJV5</accession>
<sequence>MDTVIASLRDCNLSASQFIISILKCKIYQGHYLAEDLLLHSDEIFEALIQHPSRQDNKSLPTVIHDTLRKQYFTEIKTISSEEGGWHFGPLHATTQQLEEFSMEEMGLEMQSRAPALWDLLGFLLGADSTSSVDDVKDADGDITMDCTEEDSYWDDVDDIDLEGFIIGLLDTMTSDRKQTMRRTAIIMIKRVVILSILMQSTNRRSNALQSILGIFLQSTHTPQKVIDTLARIGISISTDSINAAIRSLSTESQNTLQTLGKSLLASYAYDNFDVDLKTQVPLAEKSNDSLKHLASSLLFPLQHGVTTDDLKCSDELWRQSVLNPNAQLSTLPPKRSWKDLLHIHPESTNNSAPQLSRRDRFNAWMFLKNLCEHGPVYFQQFQSEIPNLDAIEEISLIKMSITAARAMDINNSTVSGNIRAVMELLGQGGIHDPTDTDIVDNPDISQYVVLIHGDLGTGERLQAAQLRRSLEATSWNRFQHVVFIPGLFHLKMACADAIWRIFLQPLAAREDETSLMRDVTQLRPKETGIYCSKPGFRRMHELIAHAGICRRLDCWRVHVASMDPSYARLDAFAASEPDLQKLTSIANEIALNYVANYKLLRTRRKTREQRDMQYENALLLNKYFLLYEELSYAMNHGDIGRVETSIVAWIPILKATGKHKYATHMTNFLIQTHFVFPAGLKHAVRYHILVNPTGKPMKWRAVDWCVELNNLFMKVHQLSC</sequence>
<evidence type="ECO:0000313" key="3">
    <source>
        <dbReference type="Proteomes" id="UP001195769"/>
    </source>
</evidence>
<organism evidence="2 3">
    <name type="scientific">Suillus fuscotomentosus</name>
    <dbReference type="NCBI Taxonomy" id="1912939"/>
    <lineage>
        <taxon>Eukaryota</taxon>
        <taxon>Fungi</taxon>
        <taxon>Dikarya</taxon>
        <taxon>Basidiomycota</taxon>
        <taxon>Agaricomycotina</taxon>
        <taxon>Agaricomycetes</taxon>
        <taxon>Agaricomycetidae</taxon>
        <taxon>Boletales</taxon>
        <taxon>Suillineae</taxon>
        <taxon>Suillaceae</taxon>
        <taxon>Suillus</taxon>
    </lineage>
</organism>
<gene>
    <name evidence="2" type="ORF">F5891DRAFT_1182571</name>
</gene>
<protein>
    <recommendedName>
        <fullName evidence="1">DUF6589 domain-containing protein</fullName>
    </recommendedName>
</protein>
<keyword evidence="3" id="KW-1185">Reference proteome</keyword>
<dbReference type="RefSeq" id="XP_041231894.1">
    <property type="nucleotide sequence ID" value="XM_041366183.1"/>
</dbReference>
<dbReference type="GeneID" id="64660481"/>
<evidence type="ECO:0000259" key="1">
    <source>
        <dbReference type="Pfam" id="PF20231"/>
    </source>
</evidence>
<dbReference type="EMBL" id="JABBWK010000005">
    <property type="protein sequence ID" value="KAG1906319.1"/>
    <property type="molecule type" value="Genomic_DNA"/>
</dbReference>
<dbReference type="AlphaFoldDB" id="A0AAD4EJV5"/>
<name>A0AAD4EJV5_9AGAM</name>